<evidence type="ECO:0000256" key="1">
    <source>
        <dbReference type="SAM" id="MobiDB-lite"/>
    </source>
</evidence>
<comment type="caution">
    <text evidence="2">The sequence shown here is derived from an EMBL/GenBank/DDBJ whole genome shotgun (WGS) entry which is preliminary data.</text>
</comment>
<dbReference type="InterPro" id="IPR038883">
    <property type="entry name" value="AN11006-like"/>
</dbReference>
<dbReference type="EMBL" id="JAGSXJ010000022">
    <property type="protein sequence ID" value="KAH6677895.1"/>
    <property type="molecule type" value="Genomic_DNA"/>
</dbReference>
<evidence type="ECO:0000313" key="2">
    <source>
        <dbReference type="EMBL" id="KAH6677895.1"/>
    </source>
</evidence>
<organism evidence="2 3">
    <name type="scientific">Plectosphaerella plurivora</name>
    <dbReference type="NCBI Taxonomy" id="936078"/>
    <lineage>
        <taxon>Eukaryota</taxon>
        <taxon>Fungi</taxon>
        <taxon>Dikarya</taxon>
        <taxon>Ascomycota</taxon>
        <taxon>Pezizomycotina</taxon>
        <taxon>Sordariomycetes</taxon>
        <taxon>Hypocreomycetidae</taxon>
        <taxon>Glomerellales</taxon>
        <taxon>Plectosphaerellaceae</taxon>
        <taxon>Plectosphaerella</taxon>
    </lineage>
</organism>
<keyword evidence="3" id="KW-1185">Reference proteome</keyword>
<feature type="region of interest" description="Disordered" evidence="1">
    <location>
        <begin position="56"/>
        <end position="80"/>
    </location>
</feature>
<dbReference type="Proteomes" id="UP000770015">
    <property type="component" value="Unassembled WGS sequence"/>
</dbReference>
<proteinExistence type="predicted"/>
<evidence type="ECO:0000313" key="3">
    <source>
        <dbReference type="Proteomes" id="UP000770015"/>
    </source>
</evidence>
<protein>
    <submittedName>
        <fullName evidence="2">Uncharacterized protein</fullName>
    </submittedName>
</protein>
<reference evidence="2" key="1">
    <citation type="journal article" date="2021" name="Nat. Commun.">
        <title>Genetic determinants of endophytism in the Arabidopsis root mycobiome.</title>
        <authorList>
            <person name="Mesny F."/>
            <person name="Miyauchi S."/>
            <person name="Thiergart T."/>
            <person name="Pickel B."/>
            <person name="Atanasova L."/>
            <person name="Karlsson M."/>
            <person name="Huettel B."/>
            <person name="Barry K.W."/>
            <person name="Haridas S."/>
            <person name="Chen C."/>
            <person name="Bauer D."/>
            <person name="Andreopoulos W."/>
            <person name="Pangilinan J."/>
            <person name="LaButti K."/>
            <person name="Riley R."/>
            <person name="Lipzen A."/>
            <person name="Clum A."/>
            <person name="Drula E."/>
            <person name="Henrissat B."/>
            <person name="Kohler A."/>
            <person name="Grigoriev I.V."/>
            <person name="Martin F.M."/>
            <person name="Hacquard S."/>
        </authorList>
    </citation>
    <scope>NUCLEOTIDE SEQUENCE</scope>
    <source>
        <strain evidence="2">MPI-SDFR-AT-0117</strain>
    </source>
</reference>
<gene>
    <name evidence="2" type="ORF">F5X68DRAFT_264046</name>
</gene>
<name>A0A9P8V5I3_9PEZI</name>
<accession>A0A9P8V5I3</accession>
<dbReference type="AlphaFoldDB" id="A0A9P8V5I3"/>
<dbReference type="OrthoDB" id="2099276at2759"/>
<sequence>MQGRLAREFQMSQNPRASTTHASIPFAFIRRFSSLPSSEAHDSAAEMELQLPLRPAAAAAETDGENTTAAPNASSKSPLLRLPPSVRRRIYILAGVPQNRPILLDKPWKIDYTKKVRPDCCALPKDAYDMRSDMSNGIANTHHLLLTCLTISTEVAALLYSTNDFITQDPKPLAALNPVSLGHLRSLRIVINCSEGHGRFHTCMSHYPRRKIPPGPSTDEGRALLAMWDQLARTIGPHISPGLLTLTLICEVARDGKTDVHIVGARAVLASLAHFPPLASCHIRLAVRRDKRLVEMARAAAENATVRRLKQFRFADLPVEIRLNILRFTDLVAPKHIALHWGRSGGFYPINTGGDPIHKKRCGVSDIGCLCSWEHAVYSPNCHCWRDTRALLLVDRATLTLAREVFLRYHTFNVGYAQGERHWEEYPGTAFFRTVVPRSCWHLLRSLKISSNQIPWNDPKHHGCLNWWSILKKLKHDRSLALRFLRLNHLASEAEGILPSFTDLEKMTTTEKFKFVRNLLHGKIWPLDDGVGACLPLGTRHLEFELYSSKVSLKYRIRDERYPLSRYYEAMSQDPKKFESRLLLGGRLPGDVGKGDDVGDNDPANWIEEVAIEDFQRRRGGLGIW</sequence>
<dbReference type="PANTHER" id="PTHR42085:SF2">
    <property type="entry name" value="F-BOX DOMAIN-CONTAINING PROTEIN"/>
    <property type="match status" value="1"/>
</dbReference>
<dbReference type="PANTHER" id="PTHR42085">
    <property type="entry name" value="F-BOX DOMAIN-CONTAINING PROTEIN"/>
    <property type="match status" value="1"/>
</dbReference>